<gene>
    <name evidence="1" type="ORF">NIES2135_55490</name>
</gene>
<name>A0A1Z4JPM6_LEPBY</name>
<evidence type="ECO:0000313" key="1">
    <source>
        <dbReference type="EMBL" id="BAY58676.1"/>
    </source>
</evidence>
<accession>A0A1Z4JPM6</accession>
<reference evidence="1 2" key="1">
    <citation type="submission" date="2017-06" db="EMBL/GenBank/DDBJ databases">
        <title>Genome sequencing of cyanobaciteial culture collection at National Institute for Environmental Studies (NIES).</title>
        <authorList>
            <person name="Hirose Y."/>
            <person name="Shimura Y."/>
            <person name="Fujisawa T."/>
            <person name="Nakamura Y."/>
            <person name="Kawachi M."/>
        </authorList>
    </citation>
    <scope>NUCLEOTIDE SEQUENCE [LARGE SCALE GENOMIC DNA]</scope>
    <source>
        <strain evidence="1 2">NIES-2135</strain>
    </source>
</reference>
<evidence type="ECO:0000313" key="2">
    <source>
        <dbReference type="Proteomes" id="UP000217895"/>
    </source>
</evidence>
<protein>
    <recommendedName>
        <fullName evidence="3">DNA uptake protein</fullName>
    </recommendedName>
</protein>
<dbReference type="AlphaFoldDB" id="A0A1Z4JPM6"/>
<dbReference type="InterPro" id="IPR051675">
    <property type="entry name" value="Endo/Exo/Phosphatase_dom_1"/>
</dbReference>
<keyword evidence="2" id="KW-1185">Reference proteome</keyword>
<dbReference type="PANTHER" id="PTHR21180:SF32">
    <property type="entry name" value="ENDONUCLEASE_EXONUCLEASE_PHOSPHATASE FAMILY DOMAIN-CONTAINING PROTEIN 1"/>
    <property type="match status" value="1"/>
</dbReference>
<dbReference type="GO" id="GO:0015627">
    <property type="term" value="C:type II protein secretion system complex"/>
    <property type="evidence" value="ECO:0007669"/>
    <property type="project" value="TreeGrafter"/>
</dbReference>
<dbReference type="Proteomes" id="UP000217895">
    <property type="component" value="Chromosome"/>
</dbReference>
<organism evidence="1 2">
    <name type="scientific">Leptolyngbya boryana NIES-2135</name>
    <dbReference type="NCBI Taxonomy" id="1973484"/>
    <lineage>
        <taxon>Bacteria</taxon>
        <taxon>Bacillati</taxon>
        <taxon>Cyanobacteriota</taxon>
        <taxon>Cyanophyceae</taxon>
        <taxon>Leptolyngbyales</taxon>
        <taxon>Leptolyngbyaceae</taxon>
        <taxon>Leptolyngbya group</taxon>
        <taxon>Leptolyngbya</taxon>
    </lineage>
</organism>
<sequence length="172" mass="19753">MLSWLSSSLLKSKIQNDPYYRFQSMAEIKIAADLGIQIDVNQAAVDDWLRFPGLSIHQAKTLTQMSEFGVQFLCIEDVAAALGLSVQRLKPLEPIMKFCYYDPESLHQIQRVNLNTATVNDLTQIPEIRSVLARAIVRNRQIRGEYKNLVDLQQRLSLPSEMIANLMHYLRF</sequence>
<dbReference type="SUPFAM" id="SSF47781">
    <property type="entry name" value="RuvA domain 2-like"/>
    <property type="match status" value="1"/>
</dbReference>
<dbReference type="Gene3D" id="1.10.150.320">
    <property type="entry name" value="Photosystem II 12 kDa extrinsic protein"/>
    <property type="match status" value="1"/>
</dbReference>
<dbReference type="EMBL" id="AP018203">
    <property type="protein sequence ID" value="BAY58676.1"/>
    <property type="molecule type" value="Genomic_DNA"/>
</dbReference>
<proteinExistence type="predicted"/>
<dbReference type="GO" id="GO:0015628">
    <property type="term" value="P:protein secretion by the type II secretion system"/>
    <property type="evidence" value="ECO:0007669"/>
    <property type="project" value="TreeGrafter"/>
</dbReference>
<evidence type="ECO:0008006" key="3">
    <source>
        <dbReference type="Google" id="ProtNLM"/>
    </source>
</evidence>
<dbReference type="SUPFAM" id="SSF81585">
    <property type="entry name" value="PsbU/PolX domain-like"/>
    <property type="match status" value="1"/>
</dbReference>
<dbReference type="PANTHER" id="PTHR21180">
    <property type="entry name" value="ENDONUCLEASE/EXONUCLEASE/PHOSPHATASE FAMILY DOMAIN-CONTAINING PROTEIN 1"/>
    <property type="match status" value="1"/>
</dbReference>
<dbReference type="InterPro" id="IPR010994">
    <property type="entry name" value="RuvA_2-like"/>
</dbReference>
<dbReference type="Pfam" id="PF12836">
    <property type="entry name" value="HHH_3"/>
    <property type="match status" value="1"/>
</dbReference>